<dbReference type="EMBL" id="JARXHW010000027">
    <property type="protein sequence ID" value="MDQ8208249.1"/>
    <property type="molecule type" value="Genomic_DNA"/>
</dbReference>
<keyword evidence="4" id="KW-0106">Calcium</keyword>
<evidence type="ECO:0000256" key="2">
    <source>
        <dbReference type="ARBA" id="ARBA00022723"/>
    </source>
</evidence>
<feature type="signal peptide" evidence="6">
    <location>
        <begin position="1"/>
        <end position="25"/>
    </location>
</feature>
<dbReference type="InterPro" id="IPR050738">
    <property type="entry name" value="Sulfatase"/>
</dbReference>
<evidence type="ECO:0000259" key="7">
    <source>
        <dbReference type="Pfam" id="PF00884"/>
    </source>
</evidence>
<dbReference type="Gene3D" id="3.40.720.10">
    <property type="entry name" value="Alkaline Phosphatase, subunit A"/>
    <property type="match status" value="1"/>
</dbReference>
<dbReference type="SUPFAM" id="SSF53649">
    <property type="entry name" value="Alkaline phosphatase-like"/>
    <property type="match status" value="1"/>
</dbReference>
<feature type="chain" id="PRO_5045645754" evidence="6">
    <location>
        <begin position="26"/>
        <end position="449"/>
    </location>
</feature>
<evidence type="ECO:0000256" key="6">
    <source>
        <dbReference type="SAM" id="SignalP"/>
    </source>
</evidence>
<dbReference type="InterPro" id="IPR017850">
    <property type="entry name" value="Alkaline_phosphatase_core_sf"/>
</dbReference>
<dbReference type="InterPro" id="IPR000917">
    <property type="entry name" value="Sulfatase_N"/>
</dbReference>
<feature type="region of interest" description="Disordered" evidence="5">
    <location>
        <begin position="430"/>
        <end position="449"/>
    </location>
</feature>
<accession>A0ABU1AVQ9</accession>
<dbReference type="PROSITE" id="PS00149">
    <property type="entry name" value="SULFATASE_2"/>
    <property type="match status" value="1"/>
</dbReference>
<dbReference type="PANTHER" id="PTHR42693:SF53">
    <property type="entry name" value="ENDO-4-O-SULFATASE"/>
    <property type="match status" value="1"/>
</dbReference>
<proteinExistence type="inferred from homology"/>
<dbReference type="Gene3D" id="3.30.1120.10">
    <property type="match status" value="1"/>
</dbReference>
<keyword evidence="2" id="KW-0479">Metal-binding</keyword>
<sequence>MMKITKLQGLALILLWGLLTSLATAQSPSPLVSGSKPNIIVLFADDLGYGDLVCYGGNKVITPNIDRLAEEGMRFTDFLIPANVCGPSRASLLTGRYPMRNGNPMFQGLDPKEITFPELLKEAGYTTSLIGKWHLGAHLEGSHPLDAGFDESLMMEKKVLTRGRDEVIMDPVDFSQLTQIYTKEAIEFIEREKDGPFMLYLAHHIPHLPLAPHPSFKKQSKLGVYADCILELDDSTGRILQALKDNGIDDNTLVVFTSDNGAAARGSTGPLAGSKYITMEGGHRVPGIFRWPGRIPAGTVSNTMIGSMDLFPLFCQLAGVALPTDRVIDGRNIADILTGHSTESPHAYFYYYNGRNLQCIRQGKWKLHLPRERSDMPFWGGRLMAKQVLKEPKLFNLDEDIGEQHNVAAEYPEVLDALLQKADEVRAELGDVDVEGSDMNPQSLLPPRS</sequence>
<evidence type="ECO:0000313" key="8">
    <source>
        <dbReference type="EMBL" id="MDQ8208249.1"/>
    </source>
</evidence>
<gene>
    <name evidence="8" type="ORF">QEH52_12065</name>
</gene>
<dbReference type="InterPro" id="IPR024607">
    <property type="entry name" value="Sulfatase_CS"/>
</dbReference>
<reference evidence="8 9" key="1">
    <citation type="submission" date="2023-04" db="EMBL/GenBank/DDBJ databases">
        <title>A novel bacteria isolated from coastal sediment.</title>
        <authorList>
            <person name="Liu X.-J."/>
            <person name="Du Z.-J."/>
        </authorList>
    </citation>
    <scope>NUCLEOTIDE SEQUENCE [LARGE SCALE GENOMIC DNA]</scope>
    <source>
        <strain evidence="8 9">SDUM461003</strain>
    </source>
</reference>
<evidence type="ECO:0000256" key="5">
    <source>
        <dbReference type="SAM" id="MobiDB-lite"/>
    </source>
</evidence>
<dbReference type="PANTHER" id="PTHR42693">
    <property type="entry name" value="ARYLSULFATASE FAMILY MEMBER"/>
    <property type="match status" value="1"/>
</dbReference>
<name>A0ABU1AVQ9_9BACT</name>
<dbReference type="RefSeq" id="WP_308950755.1">
    <property type="nucleotide sequence ID" value="NZ_JARXHW010000027.1"/>
</dbReference>
<keyword evidence="6" id="KW-0732">Signal</keyword>
<feature type="domain" description="Sulfatase N-terminal" evidence="7">
    <location>
        <begin position="37"/>
        <end position="320"/>
    </location>
</feature>
<comment type="caution">
    <text evidence="8">The sequence shown here is derived from an EMBL/GenBank/DDBJ whole genome shotgun (WGS) entry which is preliminary data.</text>
</comment>
<dbReference type="CDD" id="cd16026">
    <property type="entry name" value="GALNS_like"/>
    <property type="match status" value="1"/>
</dbReference>
<dbReference type="Pfam" id="PF00884">
    <property type="entry name" value="Sulfatase"/>
    <property type="match status" value="1"/>
</dbReference>
<protein>
    <submittedName>
        <fullName evidence="8">Sulfatase</fullName>
    </submittedName>
</protein>
<dbReference type="Pfam" id="PF14707">
    <property type="entry name" value="Sulfatase_C"/>
    <property type="match status" value="1"/>
</dbReference>
<evidence type="ECO:0000313" key="9">
    <source>
        <dbReference type="Proteomes" id="UP001225316"/>
    </source>
</evidence>
<evidence type="ECO:0000256" key="4">
    <source>
        <dbReference type="ARBA" id="ARBA00022837"/>
    </source>
</evidence>
<comment type="similarity">
    <text evidence="1">Belongs to the sulfatase family.</text>
</comment>
<keyword evidence="3" id="KW-0378">Hydrolase</keyword>
<keyword evidence="9" id="KW-1185">Reference proteome</keyword>
<organism evidence="8 9">
    <name type="scientific">Thalassobacterium maritimum</name>
    <dbReference type="NCBI Taxonomy" id="3041265"/>
    <lineage>
        <taxon>Bacteria</taxon>
        <taxon>Pseudomonadati</taxon>
        <taxon>Verrucomicrobiota</taxon>
        <taxon>Opitutia</taxon>
        <taxon>Puniceicoccales</taxon>
        <taxon>Coraliomargaritaceae</taxon>
        <taxon>Thalassobacterium</taxon>
    </lineage>
</organism>
<dbReference type="Proteomes" id="UP001225316">
    <property type="component" value="Unassembled WGS sequence"/>
</dbReference>
<evidence type="ECO:0000256" key="1">
    <source>
        <dbReference type="ARBA" id="ARBA00008779"/>
    </source>
</evidence>
<evidence type="ECO:0000256" key="3">
    <source>
        <dbReference type="ARBA" id="ARBA00022801"/>
    </source>
</evidence>